<dbReference type="AlphaFoldDB" id="A0A1X2IL12"/>
<dbReference type="CDD" id="cd01040">
    <property type="entry name" value="Mb-like"/>
    <property type="match status" value="1"/>
</dbReference>
<dbReference type="PANTHER" id="PTHR43396:SF6">
    <property type="entry name" value="ABL201WP"/>
    <property type="match status" value="1"/>
</dbReference>
<feature type="domain" description="Globin" evidence="1">
    <location>
        <begin position="12"/>
        <end position="162"/>
    </location>
</feature>
<dbReference type="PANTHER" id="PTHR43396">
    <property type="entry name" value="FLAVOHEMOPROTEIN"/>
    <property type="match status" value="1"/>
</dbReference>
<dbReference type="EMBL" id="MCGE01000008">
    <property type="protein sequence ID" value="ORZ18457.1"/>
    <property type="molecule type" value="Genomic_DNA"/>
</dbReference>
<comment type="caution">
    <text evidence="2">The sequence shown here is derived from an EMBL/GenBank/DDBJ whole genome shotgun (WGS) entry which is preliminary data.</text>
</comment>
<gene>
    <name evidence="2" type="ORF">BCR42DRAFT_300667</name>
</gene>
<evidence type="ECO:0000313" key="3">
    <source>
        <dbReference type="Proteomes" id="UP000193560"/>
    </source>
</evidence>
<dbReference type="GO" id="GO:0020037">
    <property type="term" value="F:heme binding"/>
    <property type="evidence" value="ECO:0007669"/>
    <property type="project" value="InterPro"/>
</dbReference>
<evidence type="ECO:0000259" key="1">
    <source>
        <dbReference type="PROSITE" id="PS01033"/>
    </source>
</evidence>
<dbReference type="GO" id="GO:0008941">
    <property type="term" value="F:nitric oxide dioxygenase NAD(P)H activity"/>
    <property type="evidence" value="ECO:0007669"/>
    <property type="project" value="TreeGrafter"/>
</dbReference>
<dbReference type="GO" id="GO:0071500">
    <property type="term" value="P:cellular response to nitrosative stress"/>
    <property type="evidence" value="ECO:0007669"/>
    <property type="project" value="TreeGrafter"/>
</dbReference>
<dbReference type="STRING" id="90262.A0A1X2IL12"/>
<name>A0A1X2IL12_9FUNG</name>
<dbReference type="GO" id="GO:0071949">
    <property type="term" value="F:FAD binding"/>
    <property type="evidence" value="ECO:0007669"/>
    <property type="project" value="TreeGrafter"/>
</dbReference>
<dbReference type="SUPFAM" id="SSF46458">
    <property type="entry name" value="Globin-like"/>
    <property type="match status" value="1"/>
</dbReference>
<reference evidence="2 3" key="1">
    <citation type="submission" date="2016-07" db="EMBL/GenBank/DDBJ databases">
        <title>Pervasive Adenine N6-methylation of Active Genes in Fungi.</title>
        <authorList>
            <consortium name="DOE Joint Genome Institute"/>
            <person name="Mondo S.J."/>
            <person name="Dannebaum R.O."/>
            <person name="Kuo R.C."/>
            <person name="Labutti K."/>
            <person name="Haridas S."/>
            <person name="Kuo A."/>
            <person name="Salamov A."/>
            <person name="Ahrendt S.R."/>
            <person name="Lipzen A."/>
            <person name="Sullivan W."/>
            <person name="Andreopoulos W.B."/>
            <person name="Clum A."/>
            <person name="Lindquist E."/>
            <person name="Daum C."/>
            <person name="Ramamoorthy G.K."/>
            <person name="Gryganskyi A."/>
            <person name="Culley D."/>
            <person name="Magnuson J.K."/>
            <person name="James T.Y."/>
            <person name="O'Malley M.A."/>
            <person name="Stajich J.E."/>
            <person name="Spatafora J.W."/>
            <person name="Visel A."/>
            <person name="Grigoriev I.V."/>
        </authorList>
    </citation>
    <scope>NUCLEOTIDE SEQUENCE [LARGE SCALE GENOMIC DNA]</scope>
    <source>
        <strain evidence="2 3">NRRL 1336</strain>
    </source>
</reference>
<dbReference type="GO" id="GO:0019825">
    <property type="term" value="F:oxygen binding"/>
    <property type="evidence" value="ECO:0007669"/>
    <property type="project" value="InterPro"/>
</dbReference>
<keyword evidence="3" id="KW-1185">Reference proteome</keyword>
<sequence>SSSVAGEMVRLSPTLHDVDIVRHTWGRVCERRHRKDNSSMSSAHAFGIVFYKTLFELDPSLKSIFGKNVIHQARVLAGIMSYLTRSPSIKGESGSQDLQRKMEQQHQEENQWFAYKLREVGIQHIEEYNMVPDHLDALGPALITALKSRLEEEFSTQIEQAW</sequence>
<dbReference type="PROSITE" id="PS01033">
    <property type="entry name" value="GLOBIN"/>
    <property type="match status" value="1"/>
</dbReference>
<dbReference type="OrthoDB" id="436496at2759"/>
<protein>
    <recommendedName>
        <fullName evidence="1">Globin domain-containing protein</fullName>
    </recommendedName>
</protein>
<dbReference type="Proteomes" id="UP000193560">
    <property type="component" value="Unassembled WGS sequence"/>
</dbReference>
<dbReference type="InterPro" id="IPR012292">
    <property type="entry name" value="Globin/Proto"/>
</dbReference>
<accession>A0A1X2IL12</accession>
<feature type="non-terminal residue" evidence="2">
    <location>
        <position position="1"/>
    </location>
</feature>
<dbReference type="Gene3D" id="1.10.490.10">
    <property type="entry name" value="Globins"/>
    <property type="match status" value="1"/>
</dbReference>
<dbReference type="InterPro" id="IPR000971">
    <property type="entry name" value="Globin"/>
</dbReference>
<dbReference type="GO" id="GO:0046210">
    <property type="term" value="P:nitric oxide catabolic process"/>
    <property type="evidence" value="ECO:0007669"/>
    <property type="project" value="TreeGrafter"/>
</dbReference>
<dbReference type="InterPro" id="IPR044399">
    <property type="entry name" value="Mb-like_M"/>
</dbReference>
<dbReference type="InterPro" id="IPR009050">
    <property type="entry name" value="Globin-like_sf"/>
</dbReference>
<organism evidence="2 3">
    <name type="scientific">Absidia repens</name>
    <dbReference type="NCBI Taxonomy" id="90262"/>
    <lineage>
        <taxon>Eukaryota</taxon>
        <taxon>Fungi</taxon>
        <taxon>Fungi incertae sedis</taxon>
        <taxon>Mucoromycota</taxon>
        <taxon>Mucoromycotina</taxon>
        <taxon>Mucoromycetes</taxon>
        <taxon>Mucorales</taxon>
        <taxon>Cunninghamellaceae</taxon>
        <taxon>Absidia</taxon>
    </lineage>
</organism>
<feature type="non-terminal residue" evidence="2">
    <location>
        <position position="162"/>
    </location>
</feature>
<evidence type="ECO:0000313" key="2">
    <source>
        <dbReference type="EMBL" id="ORZ18457.1"/>
    </source>
</evidence>
<proteinExistence type="predicted"/>